<evidence type="ECO:0000256" key="3">
    <source>
        <dbReference type="ARBA" id="ARBA00023125"/>
    </source>
</evidence>
<keyword evidence="7" id="KW-1185">Reference proteome</keyword>
<dbReference type="EMBL" id="CP031933">
    <property type="protein sequence ID" value="AYE37802.1"/>
    <property type="molecule type" value="Genomic_DNA"/>
</dbReference>
<sequence>MDKRIKEYTKKDGSSAWMFRLYLGKDPLTGKDMQTTRRGFNDARQAKLALARLEVELADRGYTKNERITFEDVYKEYFPQYKNTVKESTWVKTEQMYRNHVLPVFGSKILSKITPQQCQLAINKWYEAKYTKYKDFFRLISSVFQYAIRLGLVHDDPTKRVIIPKNKHVKDMTLNYFTVDELRQFFSYLDNDKYPKRATFFRVLAFTGMRKGEALALTWKDIDFENNQISINKTIARGADARLIVQTPKTRASERVVNLDDKTIDILKKWRSTQAKELLMLGFNVLKNKNQLVFSNTNNEFIQPVKPQNWLYKIIKKYGLKRITVHGFRHTYATLAFEAGASIKEVQEQLGHSDFQTTMNIYTAVTEKQKLETSEKFAKYVNF</sequence>
<reference evidence="7" key="1">
    <citation type="submission" date="2018-08" db="EMBL/GenBank/DDBJ databases">
        <title>Genome of Lactobacillus sp. HBUAS52074.</title>
        <authorList>
            <person name="Guo Z."/>
            <person name="Zhang Z.D."/>
        </authorList>
    </citation>
    <scope>NUCLEOTIDE SEQUENCE [LARGE SCALE GENOMIC DNA]</scope>
    <source>
        <strain evidence="7">HBUAS52074</strain>
    </source>
</reference>
<dbReference type="GO" id="GO:0006310">
    <property type="term" value="P:DNA recombination"/>
    <property type="evidence" value="ECO:0007669"/>
    <property type="project" value="UniProtKB-KW"/>
</dbReference>
<keyword evidence="4" id="KW-0233">DNA recombination</keyword>
<evidence type="ECO:0000313" key="7">
    <source>
        <dbReference type="Proteomes" id="UP000267208"/>
    </source>
</evidence>
<dbReference type="GO" id="GO:0003677">
    <property type="term" value="F:DNA binding"/>
    <property type="evidence" value="ECO:0007669"/>
    <property type="project" value="UniProtKB-KW"/>
</dbReference>
<dbReference type="InterPro" id="IPR010998">
    <property type="entry name" value="Integrase_recombinase_N"/>
</dbReference>
<organism evidence="6 7">
    <name type="scientific">Companilactobacillus zhachilii</name>
    <dbReference type="NCBI Taxonomy" id="2304606"/>
    <lineage>
        <taxon>Bacteria</taxon>
        <taxon>Bacillati</taxon>
        <taxon>Bacillota</taxon>
        <taxon>Bacilli</taxon>
        <taxon>Lactobacillales</taxon>
        <taxon>Lactobacillaceae</taxon>
        <taxon>Companilactobacillus</taxon>
    </lineage>
</organism>
<dbReference type="PANTHER" id="PTHR30629">
    <property type="entry name" value="PROPHAGE INTEGRASE"/>
    <property type="match status" value="1"/>
</dbReference>
<evidence type="ECO:0000256" key="1">
    <source>
        <dbReference type="ARBA" id="ARBA00008857"/>
    </source>
</evidence>
<dbReference type="Proteomes" id="UP000267208">
    <property type="component" value="Chromosome"/>
</dbReference>
<dbReference type="InterPro" id="IPR013762">
    <property type="entry name" value="Integrase-like_cat_sf"/>
</dbReference>
<dbReference type="Gene3D" id="1.10.150.130">
    <property type="match status" value="1"/>
</dbReference>
<dbReference type="AlphaFoldDB" id="A0A386PR36"/>
<dbReference type="PROSITE" id="PS51898">
    <property type="entry name" value="TYR_RECOMBINASE"/>
    <property type="match status" value="1"/>
</dbReference>
<dbReference type="CDD" id="cd01189">
    <property type="entry name" value="INT_ICEBs1_C_like"/>
    <property type="match status" value="1"/>
</dbReference>
<dbReference type="InterPro" id="IPR011010">
    <property type="entry name" value="DNA_brk_join_enz"/>
</dbReference>
<comment type="similarity">
    <text evidence="1">Belongs to the 'phage' integrase family.</text>
</comment>
<dbReference type="Pfam" id="PF14659">
    <property type="entry name" value="Phage_int_SAM_3"/>
    <property type="match status" value="1"/>
</dbReference>
<dbReference type="InterPro" id="IPR002104">
    <property type="entry name" value="Integrase_catalytic"/>
</dbReference>
<keyword evidence="3" id="KW-0238">DNA-binding</keyword>
<feature type="domain" description="Tyr recombinase" evidence="5">
    <location>
        <begin position="172"/>
        <end position="375"/>
    </location>
</feature>
<evidence type="ECO:0000256" key="4">
    <source>
        <dbReference type="ARBA" id="ARBA00023172"/>
    </source>
</evidence>
<dbReference type="KEGG" id="lzh:D1B17_03800"/>
<dbReference type="InterPro" id="IPR028259">
    <property type="entry name" value="AP2-like_int_N"/>
</dbReference>
<dbReference type="RefSeq" id="WP_120142050.1">
    <property type="nucleotide sequence ID" value="NZ_CP031933.2"/>
</dbReference>
<proteinExistence type="inferred from homology"/>
<accession>A0A386PR36</accession>
<dbReference type="Gene3D" id="1.10.443.10">
    <property type="entry name" value="Intergrase catalytic core"/>
    <property type="match status" value="1"/>
</dbReference>
<protein>
    <submittedName>
        <fullName evidence="6">Site-specific integrase</fullName>
    </submittedName>
</protein>
<dbReference type="PANTHER" id="PTHR30629:SF2">
    <property type="entry name" value="PROPHAGE INTEGRASE INTS-RELATED"/>
    <property type="match status" value="1"/>
</dbReference>
<keyword evidence="2" id="KW-0229">DNA integration</keyword>
<evidence type="ECO:0000259" key="5">
    <source>
        <dbReference type="PROSITE" id="PS51898"/>
    </source>
</evidence>
<evidence type="ECO:0000256" key="2">
    <source>
        <dbReference type="ARBA" id="ARBA00022908"/>
    </source>
</evidence>
<dbReference type="GO" id="GO:0015074">
    <property type="term" value="P:DNA integration"/>
    <property type="evidence" value="ECO:0007669"/>
    <property type="project" value="UniProtKB-KW"/>
</dbReference>
<evidence type="ECO:0000313" key="6">
    <source>
        <dbReference type="EMBL" id="AYE37802.1"/>
    </source>
</evidence>
<dbReference type="SUPFAM" id="SSF56349">
    <property type="entry name" value="DNA breaking-rejoining enzymes"/>
    <property type="match status" value="1"/>
</dbReference>
<gene>
    <name evidence="6" type="ORF">D1B17_03800</name>
</gene>
<dbReference type="InterPro" id="IPR050808">
    <property type="entry name" value="Phage_Integrase"/>
</dbReference>
<dbReference type="OrthoDB" id="9803188at2"/>
<dbReference type="Pfam" id="PF14657">
    <property type="entry name" value="Arm-DNA-bind_4"/>
    <property type="match status" value="1"/>
</dbReference>
<dbReference type="Pfam" id="PF00589">
    <property type="entry name" value="Phage_integrase"/>
    <property type="match status" value="1"/>
</dbReference>
<name>A0A386PR36_9LACO</name>
<dbReference type="InterPro" id="IPR004107">
    <property type="entry name" value="Integrase_SAM-like_N"/>
</dbReference>